<gene>
    <name evidence="2" type="ORF">AVEN_119627_1</name>
</gene>
<dbReference type="AlphaFoldDB" id="A0A4Y2WBE4"/>
<feature type="compositionally biased region" description="Polar residues" evidence="1">
    <location>
        <begin position="11"/>
        <end position="21"/>
    </location>
</feature>
<sequence length="43" mass="4620">EQLPAAPGDQVTPQNLVSSRQAEVKDASRAERGKSLTNPYPNV</sequence>
<reference evidence="2 3" key="1">
    <citation type="journal article" date="2019" name="Sci. Rep.">
        <title>Orb-weaving spider Araneus ventricosus genome elucidates the spidroin gene catalogue.</title>
        <authorList>
            <person name="Kono N."/>
            <person name="Nakamura H."/>
            <person name="Ohtoshi R."/>
            <person name="Moran D.A.P."/>
            <person name="Shinohara A."/>
            <person name="Yoshida Y."/>
            <person name="Fujiwara M."/>
            <person name="Mori M."/>
            <person name="Tomita M."/>
            <person name="Arakawa K."/>
        </authorList>
    </citation>
    <scope>NUCLEOTIDE SEQUENCE [LARGE SCALE GENOMIC DNA]</scope>
</reference>
<protein>
    <submittedName>
        <fullName evidence="2">Uncharacterized protein</fullName>
    </submittedName>
</protein>
<comment type="caution">
    <text evidence="2">The sequence shown here is derived from an EMBL/GenBank/DDBJ whole genome shotgun (WGS) entry which is preliminary data.</text>
</comment>
<feature type="non-terminal residue" evidence="2">
    <location>
        <position position="1"/>
    </location>
</feature>
<evidence type="ECO:0000313" key="2">
    <source>
        <dbReference type="EMBL" id="GBO34983.1"/>
    </source>
</evidence>
<name>A0A4Y2WBE4_ARAVE</name>
<keyword evidence="3" id="KW-1185">Reference proteome</keyword>
<dbReference type="EMBL" id="BGPR01058906">
    <property type="protein sequence ID" value="GBO34983.1"/>
    <property type="molecule type" value="Genomic_DNA"/>
</dbReference>
<evidence type="ECO:0000256" key="1">
    <source>
        <dbReference type="SAM" id="MobiDB-lite"/>
    </source>
</evidence>
<evidence type="ECO:0000313" key="3">
    <source>
        <dbReference type="Proteomes" id="UP000499080"/>
    </source>
</evidence>
<accession>A0A4Y2WBE4</accession>
<dbReference type="Proteomes" id="UP000499080">
    <property type="component" value="Unassembled WGS sequence"/>
</dbReference>
<proteinExistence type="predicted"/>
<organism evidence="2 3">
    <name type="scientific">Araneus ventricosus</name>
    <name type="common">Orbweaver spider</name>
    <name type="synonym">Epeira ventricosa</name>
    <dbReference type="NCBI Taxonomy" id="182803"/>
    <lineage>
        <taxon>Eukaryota</taxon>
        <taxon>Metazoa</taxon>
        <taxon>Ecdysozoa</taxon>
        <taxon>Arthropoda</taxon>
        <taxon>Chelicerata</taxon>
        <taxon>Arachnida</taxon>
        <taxon>Araneae</taxon>
        <taxon>Araneomorphae</taxon>
        <taxon>Entelegynae</taxon>
        <taxon>Araneoidea</taxon>
        <taxon>Araneidae</taxon>
        <taxon>Araneus</taxon>
    </lineage>
</organism>
<feature type="compositionally biased region" description="Basic and acidic residues" evidence="1">
    <location>
        <begin position="22"/>
        <end position="34"/>
    </location>
</feature>
<feature type="region of interest" description="Disordered" evidence="1">
    <location>
        <begin position="1"/>
        <end position="43"/>
    </location>
</feature>